<comment type="cofactor">
    <cofactor evidence="1">
        <name>Mg(2+)</name>
        <dbReference type="ChEBI" id="CHEBI:18420"/>
    </cofactor>
</comment>
<dbReference type="Gene3D" id="3.20.20.370">
    <property type="entry name" value="Glycoside hydrolase/deacetylase"/>
    <property type="match status" value="1"/>
</dbReference>
<evidence type="ECO:0000256" key="2">
    <source>
        <dbReference type="ARBA" id="ARBA00022723"/>
    </source>
</evidence>
<evidence type="ECO:0000256" key="3">
    <source>
        <dbReference type="ARBA" id="ARBA00022801"/>
    </source>
</evidence>
<organism evidence="6">
    <name type="scientific">freshwater metagenome</name>
    <dbReference type="NCBI Taxonomy" id="449393"/>
    <lineage>
        <taxon>unclassified sequences</taxon>
        <taxon>metagenomes</taxon>
        <taxon>ecological metagenomes</taxon>
    </lineage>
</organism>
<dbReference type="GO" id="GO:0005975">
    <property type="term" value="P:carbohydrate metabolic process"/>
    <property type="evidence" value="ECO:0007669"/>
    <property type="project" value="InterPro"/>
</dbReference>
<dbReference type="InterPro" id="IPR006879">
    <property type="entry name" value="YdjC-like"/>
</dbReference>
<name>A0A6J6WCK8_9ZZZZ</name>
<dbReference type="GO" id="GO:0016787">
    <property type="term" value="F:hydrolase activity"/>
    <property type="evidence" value="ECO:0007669"/>
    <property type="project" value="UniProtKB-KW"/>
</dbReference>
<evidence type="ECO:0000313" key="6">
    <source>
        <dbReference type="EMBL" id="CAB4780207.1"/>
    </source>
</evidence>
<dbReference type="PANTHER" id="PTHR31609">
    <property type="entry name" value="YDJC DEACETYLASE FAMILY MEMBER"/>
    <property type="match status" value="1"/>
</dbReference>
<dbReference type="GO" id="GO:0046872">
    <property type="term" value="F:metal ion binding"/>
    <property type="evidence" value="ECO:0007669"/>
    <property type="project" value="UniProtKB-KW"/>
</dbReference>
<evidence type="ECO:0000256" key="5">
    <source>
        <dbReference type="ARBA" id="ARBA00023277"/>
    </source>
</evidence>
<dbReference type="GO" id="GO:0019213">
    <property type="term" value="F:deacetylase activity"/>
    <property type="evidence" value="ECO:0007669"/>
    <property type="project" value="TreeGrafter"/>
</dbReference>
<dbReference type="PANTHER" id="PTHR31609:SF1">
    <property type="entry name" value="CARBOHYDRATE DEACETYLASE"/>
    <property type="match status" value="1"/>
</dbReference>
<keyword evidence="5" id="KW-0119">Carbohydrate metabolism</keyword>
<dbReference type="InterPro" id="IPR011330">
    <property type="entry name" value="Glyco_hydro/deAcase_b/a-brl"/>
</dbReference>
<protein>
    <submittedName>
        <fullName evidence="6">Unannotated protein</fullName>
    </submittedName>
</protein>
<evidence type="ECO:0000256" key="1">
    <source>
        <dbReference type="ARBA" id="ARBA00001946"/>
    </source>
</evidence>
<evidence type="ECO:0000256" key="4">
    <source>
        <dbReference type="ARBA" id="ARBA00022842"/>
    </source>
</evidence>
<keyword evidence="2" id="KW-0479">Metal-binding</keyword>
<dbReference type="Pfam" id="PF04794">
    <property type="entry name" value="YdjC"/>
    <property type="match status" value="1"/>
</dbReference>
<gene>
    <name evidence="6" type="ORF">UFOPK2958_00480</name>
</gene>
<reference evidence="6" key="1">
    <citation type="submission" date="2020-05" db="EMBL/GenBank/DDBJ databases">
        <authorList>
            <person name="Chiriac C."/>
            <person name="Salcher M."/>
            <person name="Ghai R."/>
            <person name="Kavagutti S V."/>
        </authorList>
    </citation>
    <scope>NUCLEOTIDE SEQUENCE</scope>
</reference>
<sequence>MSESLDRLGVSTTRAVLISASDAGLTYGVNEGIRQALASGVVGDASLLVVAPFAREAVARLGTELGIQLALSAEHELLELRPVTYSPSLLGGRGGFPIDASDAAEHADPDEVYREFVAQIERAKTLGVTPTFLTSHDDVVARHLALFDVFLDVAEEYDLPIRHGYNFGSTSLDATAIARRRGHFVADHTVNWTPGLPLLELLETLPAGISEVIVHPAIDSPDVAAVLGDSAARTGALGELLTLTPADIAEKLGITALTWSQISASGD</sequence>
<proteinExistence type="predicted"/>
<dbReference type="SUPFAM" id="SSF88713">
    <property type="entry name" value="Glycoside hydrolase/deacetylase"/>
    <property type="match status" value="1"/>
</dbReference>
<keyword evidence="3" id="KW-0378">Hydrolase</keyword>
<dbReference type="EMBL" id="CAFAAB010000038">
    <property type="protein sequence ID" value="CAB4780207.1"/>
    <property type="molecule type" value="Genomic_DNA"/>
</dbReference>
<keyword evidence="4" id="KW-0460">Magnesium</keyword>
<dbReference type="AlphaFoldDB" id="A0A6J6WCK8"/>
<accession>A0A6J6WCK8</accession>